<evidence type="ECO:0000259" key="1">
    <source>
        <dbReference type="SMART" id="SM00129"/>
    </source>
</evidence>
<organism evidence="2 3">
    <name type="scientific">Durusdinium trenchii</name>
    <dbReference type="NCBI Taxonomy" id="1381693"/>
    <lineage>
        <taxon>Eukaryota</taxon>
        <taxon>Sar</taxon>
        <taxon>Alveolata</taxon>
        <taxon>Dinophyceae</taxon>
        <taxon>Suessiales</taxon>
        <taxon>Symbiodiniaceae</taxon>
        <taxon>Durusdinium</taxon>
    </lineage>
</organism>
<comment type="caution">
    <text evidence="2">The sequence shown here is derived from an EMBL/GenBank/DDBJ whole genome shotgun (WGS) entry which is preliminary data.</text>
</comment>
<reference evidence="2 3" key="1">
    <citation type="submission" date="2024-02" db="EMBL/GenBank/DDBJ databases">
        <authorList>
            <person name="Chen Y."/>
            <person name="Shah S."/>
            <person name="Dougan E. K."/>
            <person name="Thang M."/>
            <person name="Chan C."/>
        </authorList>
    </citation>
    <scope>NUCLEOTIDE SEQUENCE [LARGE SCALE GENOMIC DNA]</scope>
</reference>
<name>A0ABP0QPQ9_9DINO</name>
<proteinExistence type="predicted"/>
<dbReference type="EMBL" id="CAXAMN010024818">
    <property type="protein sequence ID" value="CAK9090267.1"/>
    <property type="molecule type" value="Genomic_DNA"/>
</dbReference>
<dbReference type="InterPro" id="IPR036961">
    <property type="entry name" value="Kinesin_motor_dom_sf"/>
</dbReference>
<dbReference type="InterPro" id="IPR027417">
    <property type="entry name" value="P-loop_NTPase"/>
</dbReference>
<dbReference type="Proteomes" id="UP001642484">
    <property type="component" value="Unassembled WGS sequence"/>
</dbReference>
<dbReference type="SUPFAM" id="SSF52540">
    <property type="entry name" value="P-loop containing nucleoside triphosphate hydrolases"/>
    <property type="match status" value="1"/>
</dbReference>
<dbReference type="PANTHER" id="PTHR24115">
    <property type="entry name" value="KINESIN-RELATED"/>
    <property type="match status" value="1"/>
</dbReference>
<dbReference type="InterPro" id="IPR027640">
    <property type="entry name" value="Kinesin-like_fam"/>
</dbReference>
<dbReference type="SMART" id="SM00129">
    <property type="entry name" value="KISc"/>
    <property type="match status" value="1"/>
</dbReference>
<feature type="domain" description="Kinesin motor" evidence="1">
    <location>
        <begin position="76"/>
        <end position="340"/>
    </location>
</feature>
<gene>
    <name evidence="2" type="ORF">CCMP2556_LOCUS43387</name>
</gene>
<keyword evidence="3" id="KW-1185">Reference proteome</keyword>
<protein>
    <recommendedName>
        <fullName evidence="1">Kinesin motor domain-containing protein</fullName>
    </recommendedName>
</protein>
<evidence type="ECO:0000313" key="3">
    <source>
        <dbReference type="Proteomes" id="UP001642484"/>
    </source>
</evidence>
<accession>A0ABP0QPQ9</accession>
<evidence type="ECO:0000313" key="2">
    <source>
        <dbReference type="EMBL" id="CAK9090267.1"/>
    </source>
</evidence>
<sequence length="348" mass="38760">MAPILTVSLVSGEELGRFSASNVENLKRQLFALPRSGCLRQADPKSTQLVGKDGVLSEWQIFTEDQDLQILLAPRKHAISVLLRCQPPSAPCADERAPLVLDTVHGLVTDAQGKSIELDYVFDEADGSMLFMELWEDILLQSLKGRRALLLAYGAADSGKMQGIFGENGLVLKTHEFLQAHVRASFVAVEFIELVTEKAYDLLAGETTWEHQHPVHYSQDQVTLEGVQPRPIDVSTAMLLGLANRHERDRYISPKEGSTIIPDQKIFWAISQVLRQLLPDGKRRHTRCIPYRESAVTMLMSNVLRSISPQLVVLGTDGGDTERTLRLLKQVRGCLLVADEKTNGEEQE</sequence>
<dbReference type="PANTHER" id="PTHR24115:SF1004">
    <property type="entry name" value="KINESIN-LIKE PROTEIN KIF15"/>
    <property type="match status" value="1"/>
</dbReference>
<dbReference type="Pfam" id="PF00225">
    <property type="entry name" value="Kinesin"/>
    <property type="match status" value="1"/>
</dbReference>
<dbReference type="Gene3D" id="3.40.850.10">
    <property type="entry name" value="Kinesin motor domain"/>
    <property type="match status" value="1"/>
</dbReference>
<dbReference type="InterPro" id="IPR001752">
    <property type="entry name" value="Kinesin_motor_dom"/>
</dbReference>